<keyword evidence="10" id="KW-1185">Reference proteome</keyword>
<accession>A0A6A3CPN7</accession>
<evidence type="ECO:0000313" key="10">
    <source>
        <dbReference type="Proteomes" id="UP000436088"/>
    </source>
</evidence>
<dbReference type="Proteomes" id="UP000436088">
    <property type="component" value="Unassembled WGS sequence"/>
</dbReference>
<organism evidence="9 10">
    <name type="scientific">Hibiscus syriacus</name>
    <name type="common">Rose of Sharon</name>
    <dbReference type="NCBI Taxonomy" id="106335"/>
    <lineage>
        <taxon>Eukaryota</taxon>
        <taxon>Viridiplantae</taxon>
        <taxon>Streptophyta</taxon>
        <taxon>Embryophyta</taxon>
        <taxon>Tracheophyta</taxon>
        <taxon>Spermatophyta</taxon>
        <taxon>Magnoliopsida</taxon>
        <taxon>eudicotyledons</taxon>
        <taxon>Gunneridae</taxon>
        <taxon>Pentapetalae</taxon>
        <taxon>rosids</taxon>
        <taxon>malvids</taxon>
        <taxon>Malvales</taxon>
        <taxon>Malvaceae</taxon>
        <taxon>Malvoideae</taxon>
        <taxon>Hibiscus</taxon>
    </lineage>
</organism>
<keyword evidence="7" id="KW-0539">Nucleus</keyword>
<dbReference type="SUPFAM" id="SSF51735">
    <property type="entry name" value="NAD(P)-binding Rossmann-fold domains"/>
    <property type="match status" value="1"/>
</dbReference>
<dbReference type="EMBL" id="VEPZ02000196">
    <property type="protein sequence ID" value="KAE8731123.1"/>
    <property type="molecule type" value="Genomic_DNA"/>
</dbReference>
<keyword evidence="6" id="KW-0804">Transcription</keyword>
<evidence type="ECO:0000256" key="6">
    <source>
        <dbReference type="ARBA" id="ARBA00023163"/>
    </source>
</evidence>
<dbReference type="InterPro" id="IPR002347">
    <property type="entry name" value="SDR_fam"/>
</dbReference>
<dbReference type="PANTHER" id="PTHR43180:SF49">
    <property type="entry name" value="MOMILACTONE A SYNTHASE-LIKE"/>
    <property type="match status" value="1"/>
</dbReference>
<evidence type="ECO:0000256" key="3">
    <source>
        <dbReference type="ARBA" id="ARBA00023002"/>
    </source>
</evidence>
<dbReference type="FunFam" id="3.40.50.720:FF:000084">
    <property type="entry name" value="Short-chain dehydrogenase reductase"/>
    <property type="match status" value="1"/>
</dbReference>
<protein>
    <submittedName>
        <fullName evidence="9">Secoisolariciresinol dehydrogenase</fullName>
    </submittedName>
</protein>
<keyword evidence="5" id="KW-0238">DNA-binding</keyword>
<evidence type="ECO:0000256" key="1">
    <source>
        <dbReference type="ARBA" id="ARBA00004123"/>
    </source>
</evidence>
<evidence type="ECO:0000256" key="2">
    <source>
        <dbReference type="ARBA" id="ARBA00006484"/>
    </source>
</evidence>
<evidence type="ECO:0000256" key="5">
    <source>
        <dbReference type="ARBA" id="ARBA00023125"/>
    </source>
</evidence>
<keyword evidence="4" id="KW-0805">Transcription regulation</keyword>
<dbReference type="InterPro" id="IPR036291">
    <property type="entry name" value="NAD(P)-bd_dom_sf"/>
</dbReference>
<evidence type="ECO:0000256" key="4">
    <source>
        <dbReference type="ARBA" id="ARBA00023015"/>
    </source>
</evidence>
<dbReference type="SUPFAM" id="SSF101936">
    <property type="entry name" value="DNA-binding pseudobarrel domain"/>
    <property type="match status" value="1"/>
</dbReference>
<evidence type="ECO:0000313" key="9">
    <source>
        <dbReference type="EMBL" id="KAE8731123.1"/>
    </source>
</evidence>
<dbReference type="GO" id="GO:0016491">
    <property type="term" value="F:oxidoreductase activity"/>
    <property type="evidence" value="ECO:0007669"/>
    <property type="project" value="UniProtKB-KW"/>
</dbReference>
<reference evidence="9" key="1">
    <citation type="submission" date="2019-09" db="EMBL/GenBank/DDBJ databases">
        <title>Draft genome information of white flower Hibiscus syriacus.</title>
        <authorList>
            <person name="Kim Y.-M."/>
        </authorList>
    </citation>
    <scope>NUCLEOTIDE SEQUENCE [LARGE SCALE GENOMIC DNA]</scope>
    <source>
        <strain evidence="9">YM2019G1</strain>
    </source>
</reference>
<keyword evidence="3" id="KW-0560">Oxidoreductase</keyword>
<comment type="similarity">
    <text evidence="2">Belongs to the short-chain dehydrogenases/reductases (SDR) family.</text>
</comment>
<evidence type="ECO:0000256" key="8">
    <source>
        <dbReference type="SAM" id="MobiDB-lite"/>
    </source>
</evidence>
<dbReference type="Gene3D" id="2.40.330.10">
    <property type="entry name" value="DNA-binding pseudobarrel domain"/>
    <property type="match status" value="1"/>
</dbReference>
<comment type="subcellular location">
    <subcellularLocation>
        <location evidence="1">Nucleus</location>
    </subcellularLocation>
</comment>
<dbReference type="InterPro" id="IPR003340">
    <property type="entry name" value="B3_DNA-bd"/>
</dbReference>
<dbReference type="AlphaFoldDB" id="A0A6A3CPN7"/>
<dbReference type="PANTHER" id="PTHR43180">
    <property type="entry name" value="3-OXOACYL-(ACYL-CARRIER-PROTEIN) REDUCTASE (AFU_ORTHOLOGUE AFUA_6G11210)"/>
    <property type="match status" value="1"/>
</dbReference>
<sequence>MIIFSKTLSEMDICRRCAVPMKYYKMEGFPRPRPSLEVNPRVDFDVKDESGCRWSLCFSIRNIGDNPDRPKHPKHVLIKEWILFARSKELCVGDRVIIYIEQDETGSTLHRIKVKKCSIPYEAHWSPFMDQNLDGNKDSTSHNNSSESPTIFYPFEDHSADVVNHELGQTTTTKTSRIEEEQITTTDSISQDTTGYMTKRPRLSLSLELTLEPNVTRGSTAVTSSSIDKKRTPTFHSNTQDIRSYNIETPSLDLNLGLTLEPTSMQEREPTAIHFLRFLQNKTKEERDKALTRSAIPPAVHFDFRSKECQTRSGARMREPAIARRQLKHSVEEERCPWCESGPKSEPILYLDSRVRARQVGALGKESEWVVGSFKNFKVASDCHRRCHRERQITAIKAPLRVSREPLPFDMESSSKFCRRTQNHHTVINKFRSIQSPLGLTPSMCSPTFCEPNPTGVNIPVPVVEGVNRGGFRLYGKVALITGGASGLGECTTRLFVKHGAKVLIADIQDDLGHSLCQDLGPENISYDHCDVTCESDVENVVNLVVSKYGKLDIMFNNAGIIGDNEVRVTDTSTETFKRVFDINMLCGFLGAKHAARVMVPAKKGCILCTSSHSSKINYGNLHAYKASKHAVTGLTKSLSVELSEHGIRVNCISPHAIAITLFQKTLGLLDKKKGEEMIAASAVLKGTVLEPEDFANAAMYLVSDEAKYVSGVNLPIDGGYCLNNQSWKLGFVALSQ</sequence>
<comment type="caution">
    <text evidence="9">The sequence shown here is derived from an EMBL/GenBank/DDBJ whole genome shotgun (WGS) entry which is preliminary data.</text>
</comment>
<dbReference type="PRINTS" id="PR00080">
    <property type="entry name" value="SDRFAMILY"/>
</dbReference>
<evidence type="ECO:0000256" key="7">
    <source>
        <dbReference type="ARBA" id="ARBA00023242"/>
    </source>
</evidence>
<dbReference type="InterPro" id="IPR015300">
    <property type="entry name" value="DNA-bd_pseudobarrel_sf"/>
</dbReference>
<gene>
    <name evidence="9" type="ORF">F3Y22_tig00002840pilonHSYRG00314</name>
</gene>
<dbReference type="CDD" id="cd10017">
    <property type="entry name" value="B3_DNA"/>
    <property type="match status" value="1"/>
</dbReference>
<feature type="region of interest" description="Disordered" evidence="8">
    <location>
        <begin position="170"/>
        <end position="194"/>
    </location>
</feature>
<dbReference type="GO" id="GO:0003677">
    <property type="term" value="F:DNA binding"/>
    <property type="evidence" value="ECO:0007669"/>
    <property type="project" value="UniProtKB-KW"/>
</dbReference>
<name>A0A6A3CPN7_HIBSY</name>
<feature type="compositionally biased region" description="Low complexity" evidence="8">
    <location>
        <begin position="183"/>
        <end position="194"/>
    </location>
</feature>
<dbReference type="Gene3D" id="3.40.50.720">
    <property type="entry name" value="NAD(P)-binding Rossmann-like Domain"/>
    <property type="match status" value="1"/>
</dbReference>
<dbReference type="PRINTS" id="PR00081">
    <property type="entry name" value="GDHRDH"/>
</dbReference>
<dbReference type="Pfam" id="PF13561">
    <property type="entry name" value="adh_short_C2"/>
    <property type="match status" value="1"/>
</dbReference>
<dbReference type="GO" id="GO:0005634">
    <property type="term" value="C:nucleus"/>
    <property type="evidence" value="ECO:0007669"/>
    <property type="project" value="UniProtKB-SubCell"/>
</dbReference>
<proteinExistence type="inferred from homology"/>